<dbReference type="PANTHER" id="PTHR24104:SF25">
    <property type="entry name" value="PROTEIN LIN-41"/>
    <property type="match status" value="1"/>
</dbReference>
<protein>
    <submittedName>
        <fullName evidence="2">Uncharacterized protein</fullName>
    </submittedName>
</protein>
<dbReference type="PANTHER" id="PTHR24104">
    <property type="entry name" value="E3 UBIQUITIN-PROTEIN LIGASE NHLRC1-RELATED"/>
    <property type="match status" value="1"/>
</dbReference>
<feature type="compositionally biased region" description="Polar residues" evidence="1">
    <location>
        <begin position="124"/>
        <end position="134"/>
    </location>
</feature>
<name>A0A7J7JH47_BUGNE</name>
<feature type="compositionally biased region" description="Low complexity" evidence="1">
    <location>
        <begin position="84"/>
        <end position="108"/>
    </location>
</feature>
<dbReference type="GO" id="GO:0061630">
    <property type="term" value="F:ubiquitin protein ligase activity"/>
    <property type="evidence" value="ECO:0007669"/>
    <property type="project" value="TreeGrafter"/>
</dbReference>
<proteinExistence type="predicted"/>
<evidence type="ECO:0000256" key="1">
    <source>
        <dbReference type="SAM" id="MobiDB-lite"/>
    </source>
</evidence>
<dbReference type="InterPro" id="IPR011042">
    <property type="entry name" value="6-blade_b-propeller_TolB-like"/>
</dbReference>
<feature type="region of interest" description="Disordered" evidence="1">
    <location>
        <begin position="75"/>
        <end position="142"/>
    </location>
</feature>
<evidence type="ECO:0000313" key="3">
    <source>
        <dbReference type="Proteomes" id="UP000593567"/>
    </source>
</evidence>
<keyword evidence="3" id="KW-1185">Reference proteome</keyword>
<dbReference type="GO" id="GO:0043161">
    <property type="term" value="P:proteasome-mediated ubiquitin-dependent protein catabolic process"/>
    <property type="evidence" value="ECO:0007669"/>
    <property type="project" value="TreeGrafter"/>
</dbReference>
<dbReference type="SUPFAM" id="SSF63825">
    <property type="entry name" value="YWTD domain"/>
    <property type="match status" value="1"/>
</dbReference>
<dbReference type="GO" id="GO:0000209">
    <property type="term" value="P:protein polyubiquitination"/>
    <property type="evidence" value="ECO:0007669"/>
    <property type="project" value="TreeGrafter"/>
</dbReference>
<dbReference type="AlphaFoldDB" id="A0A7J7JH47"/>
<comment type="caution">
    <text evidence="2">The sequence shown here is derived from an EMBL/GenBank/DDBJ whole genome shotgun (WGS) entry which is preliminary data.</text>
</comment>
<reference evidence="2" key="1">
    <citation type="submission" date="2020-06" db="EMBL/GenBank/DDBJ databases">
        <title>Draft genome of Bugula neritina, a colonial animal packing powerful symbionts and potential medicines.</title>
        <authorList>
            <person name="Rayko M."/>
        </authorList>
    </citation>
    <scope>NUCLEOTIDE SEQUENCE [LARGE SCALE GENOMIC DNA]</scope>
    <source>
        <strain evidence="2">Kwan_BN1</strain>
    </source>
</reference>
<dbReference type="Gene3D" id="2.120.10.30">
    <property type="entry name" value="TolB, C-terminal domain"/>
    <property type="match status" value="2"/>
</dbReference>
<dbReference type="GO" id="GO:0008270">
    <property type="term" value="F:zinc ion binding"/>
    <property type="evidence" value="ECO:0007669"/>
    <property type="project" value="UniProtKB-KW"/>
</dbReference>
<dbReference type="InterPro" id="IPR050952">
    <property type="entry name" value="TRIM-NHL_E3_ligases"/>
</dbReference>
<organism evidence="2 3">
    <name type="scientific">Bugula neritina</name>
    <name type="common">Brown bryozoan</name>
    <name type="synonym">Sertularia neritina</name>
    <dbReference type="NCBI Taxonomy" id="10212"/>
    <lineage>
        <taxon>Eukaryota</taxon>
        <taxon>Metazoa</taxon>
        <taxon>Spiralia</taxon>
        <taxon>Lophotrochozoa</taxon>
        <taxon>Bryozoa</taxon>
        <taxon>Gymnolaemata</taxon>
        <taxon>Cheilostomatida</taxon>
        <taxon>Flustrina</taxon>
        <taxon>Buguloidea</taxon>
        <taxon>Bugulidae</taxon>
        <taxon>Bugula</taxon>
    </lineage>
</organism>
<dbReference type="EMBL" id="VXIV02002437">
    <property type="protein sequence ID" value="KAF6025672.1"/>
    <property type="molecule type" value="Genomic_DNA"/>
</dbReference>
<dbReference type="OrthoDB" id="6133371at2759"/>
<accession>A0A7J7JH47</accession>
<evidence type="ECO:0000313" key="2">
    <source>
        <dbReference type="EMBL" id="KAF6025672.1"/>
    </source>
</evidence>
<gene>
    <name evidence="2" type="ORF">EB796_015923</name>
</gene>
<dbReference type="Proteomes" id="UP000593567">
    <property type="component" value="Unassembled WGS sequence"/>
</dbReference>
<sequence length="424" mass="46342">MSRGLLETQQSLEKLKLSSAGAAALAASNRGSFTLNAPENNVTLVLNFGNGFSPPAGVPISFGGSNNSHMFAHQSSLSSITTGESLSPSTESRSPSESSSSSTPSTPELNRSTVKEVSSTTSKQVLRQSHSSGSRKVAPSKETLDRFLNSQVQVHSTVSLSESHGNDVYSESWIKKKHYLSFTKHHKIRDVKFDGDCNVILTSRHSVQLYDANGHFMERLYLDKIQEPWGIHIHDNGNVFVSDHKNDCVKEFTHIGIQLMEYGPVPAPCGVTVSSSNFVFVCSQSDRCVYVFDKNNKIVKKLGLGTLTSPAHIALYGKLVLVSDEARIIGFTTENAISFAYGHSDTTNHPACLTIDRKTGFVLATSYYKSSIIAIKKDMSRALMVKESTRPILCALSPYGHLLVGERLSKGVQFKMYRAGKDII</sequence>